<dbReference type="VEuPathDB" id="FungiDB:CC77DRAFT_896587"/>
<name>A0A177DIM4_ALTAL</name>
<evidence type="ECO:0000313" key="3">
    <source>
        <dbReference type="EMBL" id="OAG18892.1"/>
    </source>
</evidence>
<dbReference type="RefSeq" id="XP_018384313.1">
    <property type="nucleotide sequence ID" value="XM_018533536.1"/>
</dbReference>
<evidence type="ECO:0000313" key="4">
    <source>
        <dbReference type="Proteomes" id="UP000077248"/>
    </source>
</evidence>
<feature type="non-terminal residue" evidence="3">
    <location>
        <position position="129"/>
    </location>
</feature>
<dbReference type="KEGG" id="aalt:CC77DRAFT_896587"/>
<evidence type="ECO:0000256" key="1">
    <source>
        <dbReference type="ARBA" id="ARBA00023125"/>
    </source>
</evidence>
<dbReference type="AlphaFoldDB" id="A0A177DIM4"/>
<reference evidence="3 4" key="1">
    <citation type="submission" date="2016-05" db="EMBL/GenBank/DDBJ databases">
        <title>Comparative analysis of secretome profiles of manganese(II)-oxidizing ascomycete fungi.</title>
        <authorList>
            <consortium name="DOE Joint Genome Institute"/>
            <person name="Zeiner C.A."/>
            <person name="Purvine S.O."/>
            <person name="Zink E.M."/>
            <person name="Wu S."/>
            <person name="Pasa-Tolic L."/>
            <person name="Chaput D.L."/>
            <person name="Haridas S."/>
            <person name="Grigoriev I.V."/>
            <person name="Santelli C.M."/>
            <person name="Hansel C.M."/>
        </authorList>
    </citation>
    <scope>NUCLEOTIDE SEQUENCE [LARGE SCALE GENOMIC DNA]</scope>
    <source>
        <strain evidence="3 4">SRC1lrK2f</strain>
    </source>
</reference>
<gene>
    <name evidence="3" type="ORF">CC77DRAFT_896587</name>
</gene>
<organism evidence="3 4">
    <name type="scientific">Alternaria alternata</name>
    <name type="common">Alternaria rot fungus</name>
    <name type="synonym">Torula alternata</name>
    <dbReference type="NCBI Taxonomy" id="5599"/>
    <lineage>
        <taxon>Eukaryota</taxon>
        <taxon>Fungi</taxon>
        <taxon>Dikarya</taxon>
        <taxon>Ascomycota</taxon>
        <taxon>Pezizomycotina</taxon>
        <taxon>Dothideomycetes</taxon>
        <taxon>Pleosporomycetidae</taxon>
        <taxon>Pleosporales</taxon>
        <taxon>Pleosporineae</taxon>
        <taxon>Pleosporaceae</taxon>
        <taxon>Alternaria</taxon>
        <taxon>Alternaria sect. Alternaria</taxon>
        <taxon>Alternaria alternata complex</taxon>
    </lineage>
</organism>
<accession>A0A177DIM4</accession>
<keyword evidence="1" id="KW-0238">DNA-binding</keyword>
<dbReference type="GO" id="GO:0003677">
    <property type="term" value="F:DNA binding"/>
    <property type="evidence" value="ECO:0007669"/>
    <property type="project" value="UniProtKB-KW"/>
</dbReference>
<dbReference type="Pfam" id="PF03221">
    <property type="entry name" value="HTH_Tnp_Tc5"/>
    <property type="match status" value="1"/>
</dbReference>
<sequence length="129" mass="15013">MNPIQEAIEEIESREPGDHFTYTEVARRYNIDRRTLARRHQGVTGPRGLPHRSLHPETEIELRNYCKTLTERCLPPSRLMIQRFASGLAGKDVSESWVTRFLHRHDDHLISRWNNGLSKQRVKADSAAK</sequence>
<feature type="domain" description="HTH CENPB-type" evidence="2">
    <location>
        <begin position="46"/>
        <end position="111"/>
    </location>
</feature>
<dbReference type="GeneID" id="29119130"/>
<proteinExistence type="predicted"/>
<dbReference type="EMBL" id="KV441482">
    <property type="protein sequence ID" value="OAG18892.1"/>
    <property type="molecule type" value="Genomic_DNA"/>
</dbReference>
<protein>
    <recommendedName>
        <fullName evidence="2">HTH CENPB-type domain-containing protein</fullName>
    </recommendedName>
</protein>
<evidence type="ECO:0000259" key="2">
    <source>
        <dbReference type="PROSITE" id="PS51253"/>
    </source>
</evidence>
<dbReference type="OMA" id="INRNPTH"/>
<dbReference type="PROSITE" id="PS51253">
    <property type="entry name" value="HTH_CENPB"/>
    <property type="match status" value="1"/>
</dbReference>
<dbReference type="Proteomes" id="UP000077248">
    <property type="component" value="Unassembled WGS sequence"/>
</dbReference>
<keyword evidence="4" id="KW-1185">Reference proteome</keyword>
<dbReference type="InterPro" id="IPR006600">
    <property type="entry name" value="HTH_CenpB_DNA-bd_dom"/>
</dbReference>